<protein>
    <recommendedName>
        <fullName evidence="4">Cupin domain-containing protein</fullName>
    </recommendedName>
</protein>
<dbReference type="InterPro" id="IPR014710">
    <property type="entry name" value="RmlC-like_jellyroll"/>
</dbReference>
<accession>A0ABV4QFD9</accession>
<evidence type="ECO:0000313" key="3">
    <source>
        <dbReference type="Proteomes" id="UP001569963"/>
    </source>
</evidence>
<organism evidence="2 3">
    <name type="scientific">Actinomadura monticuli</name>
    <dbReference type="NCBI Taxonomy" id="3097367"/>
    <lineage>
        <taxon>Bacteria</taxon>
        <taxon>Bacillati</taxon>
        <taxon>Actinomycetota</taxon>
        <taxon>Actinomycetes</taxon>
        <taxon>Streptosporangiales</taxon>
        <taxon>Thermomonosporaceae</taxon>
        <taxon>Actinomadura</taxon>
    </lineage>
</organism>
<dbReference type="Gene3D" id="2.60.120.10">
    <property type="entry name" value="Jelly Rolls"/>
    <property type="match status" value="2"/>
</dbReference>
<proteinExistence type="predicted"/>
<evidence type="ECO:0000256" key="1">
    <source>
        <dbReference type="SAM" id="MobiDB-lite"/>
    </source>
</evidence>
<dbReference type="SUPFAM" id="SSF51182">
    <property type="entry name" value="RmlC-like cupins"/>
    <property type="match status" value="2"/>
</dbReference>
<sequence>MSDVFEPVGGAVPGEVTIIDGGAVPWVSGREVYDSMEPAFRENLGDPERVGDLLSRYWMRSLWHDPATSRRIDHVRTDPGYRDLCEAYHDSVEEALFLGGRVTLTAEGDFEAGDYFWRPPGWVHSAATDEGFECVLMMEGESASDASGRVSRVVRPDEDAGRHARPGGGDPIGPRGYVRRKEARFMVWHEHDDTVTQLAGPGVPGLRSKTLSRNASAVGLSVLVDMPPGWSQPVPATGRERFLVLTEGALTAGGVDLEPCSLIEIPAGVDGPPLATAAGARLLVKVAER</sequence>
<dbReference type="Proteomes" id="UP001569963">
    <property type="component" value="Unassembled WGS sequence"/>
</dbReference>
<dbReference type="RefSeq" id="WP_371952051.1">
    <property type="nucleotide sequence ID" value="NZ_JAXCEI010000010.1"/>
</dbReference>
<dbReference type="EMBL" id="JAXCEI010000010">
    <property type="protein sequence ID" value="MFA1541895.1"/>
    <property type="molecule type" value="Genomic_DNA"/>
</dbReference>
<keyword evidence="3" id="KW-1185">Reference proteome</keyword>
<dbReference type="InterPro" id="IPR011051">
    <property type="entry name" value="RmlC_Cupin_sf"/>
</dbReference>
<reference evidence="2 3" key="1">
    <citation type="submission" date="2023-11" db="EMBL/GenBank/DDBJ databases">
        <title>Actinomadura monticuli sp. nov., isolated from volcanic ash.</title>
        <authorList>
            <person name="Lee S.D."/>
            <person name="Yang H."/>
            <person name="Kim I.S."/>
        </authorList>
    </citation>
    <scope>NUCLEOTIDE SEQUENCE [LARGE SCALE GENOMIC DNA]</scope>
    <source>
        <strain evidence="2 3">DLS-62</strain>
    </source>
</reference>
<name>A0ABV4QFD9_9ACTN</name>
<evidence type="ECO:0008006" key="4">
    <source>
        <dbReference type="Google" id="ProtNLM"/>
    </source>
</evidence>
<comment type="caution">
    <text evidence="2">The sequence shown here is derived from an EMBL/GenBank/DDBJ whole genome shotgun (WGS) entry which is preliminary data.</text>
</comment>
<evidence type="ECO:0000313" key="2">
    <source>
        <dbReference type="EMBL" id="MFA1541895.1"/>
    </source>
</evidence>
<feature type="region of interest" description="Disordered" evidence="1">
    <location>
        <begin position="155"/>
        <end position="176"/>
    </location>
</feature>
<gene>
    <name evidence="2" type="ORF">SM611_23440</name>
</gene>